<keyword evidence="1" id="KW-1133">Transmembrane helix</keyword>
<evidence type="ECO:0000256" key="1">
    <source>
        <dbReference type="SAM" id="Phobius"/>
    </source>
</evidence>
<organism evidence="2 3">
    <name type="scientific">Methanosarcina thermophila (strain ATCC 43570 / DSM 1825 / OCM 12 / VKM B-1830 / TM-1)</name>
    <dbReference type="NCBI Taxonomy" id="523844"/>
    <lineage>
        <taxon>Archaea</taxon>
        <taxon>Methanobacteriati</taxon>
        <taxon>Methanobacteriota</taxon>
        <taxon>Stenosarchaea group</taxon>
        <taxon>Methanomicrobia</taxon>
        <taxon>Methanosarcinales</taxon>
        <taxon>Methanosarcinaceae</taxon>
        <taxon>Methanosarcina</taxon>
    </lineage>
</organism>
<dbReference type="EMBL" id="CP009501">
    <property type="protein sequence ID" value="AKB12646.1"/>
    <property type="molecule type" value="Genomic_DNA"/>
</dbReference>
<dbReference type="KEGG" id="mthr:MSTHT_0888"/>
<reference evidence="2 3" key="1">
    <citation type="submission" date="2014-07" db="EMBL/GenBank/DDBJ databases">
        <title>Methanogenic archaea and the global carbon cycle.</title>
        <authorList>
            <person name="Henriksen J.R."/>
            <person name="Luke J."/>
            <person name="Reinhart S."/>
            <person name="Benedict M.N."/>
            <person name="Youngblut N.D."/>
            <person name="Metcalf M.E."/>
            <person name="Whitaker R.J."/>
            <person name="Metcalf W.W."/>
        </authorList>
    </citation>
    <scope>NUCLEOTIDE SEQUENCE [LARGE SCALE GENOMIC DNA]</scope>
    <source>
        <strain evidence="3">ATCC 43570 / DSM 1825 / OCM 12 / VKM B-1830 / TM-1</strain>
    </source>
</reference>
<dbReference type="InterPro" id="IPR007404">
    <property type="entry name" value="YdjM-like"/>
</dbReference>
<evidence type="ECO:0000313" key="3">
    <source>
        <dbReference type="Proteomes" id="UP000066529"/>
    </source>
</evidence>
<dbReference type="GeneID" id="41603763"/>
<name>A0A0E3NDZ5_METTT</name>
<dbReference type="RefSeq" id="WP_048166777.1">
    <property type="nucleotide sequence ID" value="NZ_CP009501.1"/>
</dbReference>
<dbReference type="PATRIC" id="fig|523844.20.peg.1141"/>
<feature type="transmembrane region" description="Helical" evidence="1">
    <location>
        <begin position="181"/>
        <end position="204"/>
    </location>
</feature>
<dbReference type="OrthoDB" id="124447at2157"/>
<dbReference type="InterPro" id="IPR053170">
    <property type="entry name" value="Transcription_regulator"/>
</dbReference>
<feature type="transmembrane region" description="Helical" evidence="1">
    <location>
        <begin position="29"/>
        <end position="49"/>
    </location>
</feature>
<keyword evidence="1" id="KW-0812">Transmembrane</keyword>
<sequence>MVNTLSHLGIGLLIALVLGFKGKKRNEVAFMSILPDLDFIPYAVFALIAGSLSHEARNQLFYLFGHREFMHSILFILFVTLLIWLKTKDRLFTVAGLAAILSHVYLDYATSWKMRPFYPFSTETSTLGAVHFFDPLANLIPLLPIFIVLVSYLKNRGKWSGKFENFCAFVTSNRSKFYTTLAVVLVIWLVAFLPAAKLFLVNYISGAEGAKISYQNTYPSSFGKFITAYPYNATHYKIMEVSYWSGIERSDYIEKINVTGNVSDAAAYAERAGKLYSTAVPQEIDYPVYSVSEGNGSVTVTLSDARNPYVKYWAYFKKVYRFVFDRESGEYVAYASDRQGEREERLEENWFRDISSLKIS</sequence>
<dbReference type="PANTHER" id="PTHR40031:SF1">
    <property type="entry name" value="MEMBRANE-BOUND METAL-DEPENDENT HYDROLASE"/>
    <property type="match status" value="1"/>
</dbReference>
<dbReference type="Proteomes" id="UP000066529">
    <property type="component" value="Chromosome"/>
</dbReference>
<keyword evidence="1" id="KW-0472">Membrane</keyword>
<feature type="transmembrane region" description="Helical" evidence="1">
    <location>
        <begin position="92"/>
        <end position="112"/>
    </location>
</feature>
<evidence type="ECO:0000313" key="2">
    <source>
        <dbReference type="EMBL" id="AKB12646.1"/>
    </source>
</evidence>
<feature type="transmembrane region" description="Helical" evidence="1">
    <location>
        <begin position="132"/>
        <end position="153"/>
    </location>
</feature>
<feature type="transmembrane region" description="Helical" evidence="1">
    <location>
        <begin position="6"/>
        <end position="22"/>
    </location>
</feature>
<dbReference type="AlphaFoldDB" id="A0A0E3NDZ5"/>
<feature type="transmembrane region" description="Helical" evidence="1">
    <location>
        <begin position="69"/>
        <end position="85"/>
    </location>
</feature>
<dbReference type="PANTHER" id="PTHR40031">
    <property type="entry name" value="HYPOTHETICAL MEMBRANE SPANNING PROTEIN"/>
    <property type="match status" value="1"/>
</dbReference>
<gene>
    <name evidence="2" type="ORF">MSTHT_0888</name>
</gene>
<accession>A0A0E3NDZ5</accession>
<protein>
    <recommendedName>
        <fullName evidence="4">Inner membrane protein</fullName>
    </recommendedName>
</protein>
<dbReference type="Pfam" id="PF04307">
    <property type="entry name" value="YdjM"/>
    <property type="match status" value="1"/>
</dbReference>
<proteinExistence type="predicted"/>
<evidence type="ECO:0008006" key="4">
    <source>
        <dbReference type="Google" id="ProtNLM"/>
    </source>
</evidence>
<dbReference type="HOGENOM" id="CLU_671954_0_0_2"/>